<dbReference type="Gene3D" id="2.170.190.11">
    <property type="entry name" value="Molybdopterin biosynthesis moea protein, domain 3"/>
    <property type="match status" value="1"/>
</dbReference>
<dbReference type="InterPro" id="IPR001453">
    <property type="entry name" value="MoaB/Mog_dom"/>
</dbReference>
<comment type="catalytic activity">
    <reaction evidence="9">
        <text>adenylyl-molybdopterin + molybdate = Mo-molybdopterin + AMP + H(+)</text>
        <dbReference type="Rhea" id="RHEA:35047"/>
        <dbReference type="ChEBI" id="CHEBI:15378"/>
        <dbReference type="ChEBI" id="CHEBI:36264"/>
        <dbReference type="ChEBI" id="CHEBI:62727"/>
        <dbReference type="ChEBI" id="CHEBI:71302"/>
        <dbReference type="ChEBI" id="CHEBI:456215"/>
        <dbReference type="EC" id="2.10.1.1"/>
    </reaction>
</comment>
<dbReference type="EC" id="2.10.1.1" evidence="5 10"/>
<dbReference type="GO" id="GO:0006777">
    <property type="term" value="P:Mo-molybdopterin cofactor biosynthetic process"/>
    <property type="evidence" value="ECO:0007669"/>
    <property type="project" value="UniProtKB-UniRule"/>
</dbReference>
<proteinExistence type="inferred from homology"/>
<dbReference type="GO" id="GO:0061599">
    <property type="term" value="F:molybdopterin molybdotransferase activity"/>
    <property type="evidence" value="ECO:0007669"/>
    <property type="project" value="UniProtKB-UniRule"/>
</dbReference>
<evidence type="ECO:0000256" key="4">
    <source>
        <dbReference type="ARBA" id="ARBA00010763"/>
    </source>
</evidence>
<protein>
    <recommendedName>
        <fullName evidence="6 10">Molybdopterin molybdenumtransferase</fullName>
        <ecNumber evidence="5 10">2.10.1.1</ecNumber>
    </recommendedName>
</protein>
<keyword evidence="7 10" id="KW-0500">Molybdenum</keyword>
<comment type="cofactor">
    <cofactor evidence="10">
        <name>Mg(2+)</name>
        <dbReference type="ChEBI" id="CHEBI:18420"/>
    </cofactor>
</comment>
<name>A0A9J6QWE8_9FIRM</name>
<dbReference type="RefSeq" id="WP_253020959.1">
    <property type="nucleotide sequence ID" value="NZ_JAOSHN010000006.1"/>
</dbReference>
<evidence type="ECO:0000256" key="3">
    <source>
        <dbReference type="ARBA" id="ARBA00005046"/>
    </source>
</evidence>
<evidence type="ECO:0000313" key="13">
    <source>
        <dbReference type="Proteomes" id="UP001065549"/>
    </source>
</evidence>
<evidence type="ECO:0000256" key="5">
    <source>
        <dbReference type="ARBA" id="ARBA00013269"/>
    </source>
</evidence>
<dbReference type="SUPFAM" id="SSF63882">
    <property type="entry name" value="MoeA N-terminal region -like"/>
    <property type="match status" value="1"/>
</dbReference>
<dbReference type="Gene3D" id="3.40.980.10">
    <property type="entry name" value="MoaB/Mog-like domain"/>
    <property type="match status" value="1"/>
</dbReference>
<organism evidence="12 13">
    <name type="scientific">Hominibacterium faecale</name>
    <dbReference type="NCBI Taxonomy" id="2839743"/>
    <lineage>
        <taxon>Bacteria</taxon>
        <taxon>Bacillati</taxon>
        <taxon>Bacillota</taxon>
        <taxon>Clostridia</taxon>
        <taxon>Peptostreptococcales</taxon>
        <taxon>Anaerovoracaceae</taxon>
        <taxon>Hominibacterium</taxon>
    </lineage>
</organism>
<keyword evidence="8 10" id="KW-0501">Molybdenum cofactor biosynthesis</keyword>
<dbReference type="InterPro" id="IPR008284">
    <property type="entry name" value="MoCF_biosynth_CS"/>
</dbReference>
<dbReference type="GO" id="GO:0046872">
    <property type="term" value="F:metal ion binding"/>
    <property type="evidence" value="ECO:0007669"/>
    <property type="project" value="UniProtKB-UniRule"/>
</dbReference>
<dbReference type="Gene3D" id="2.40.340.10">
    <property type="entry name" value="MoeA, C-terminal, domain IV"/>
    <property type="match status" value="1"/>
</dbReference>
<dbReference type="SUPFAM" id="SSF53218">
    <property type="entry name" value="Molybdenum cofactor biosynthesis proteins"/>
    <property type="match status" value="1"/>
</dbReference>
<dbReference type="Gene3D" id="3.90.105.10">
    <property type="entry name" value="Molybdopterin biosynthesis moea protein, domain 2"/>
    <property type="match status" value="1"/>
</dbReference>
<evidence type="ECO:0000256" key="6">
    <source>
        <dbReference type="ARBA" id="ARBA00021108"/>
    </source>
</evidence>
<reference evidence="12" key="1">
    <citation type="submission" date="2022-09" db="EMBL/GenBank/DDBJ databases">
        <title>Culturomic study of gut microbiota in children with autism spectrum disorder.</title>
        <authorList>
            <person name="Efimov B.A."/>
            <person name="Chaplin A.V."/>
            <person name="Sokolova S.R."/>
            <person name="Pikina A.P."/>
            <person name="Korzhanova M."/>
            <person name="Belova V."/>
            <person name="Korostin D."/>
        </authorList>
    </citation>
    <scope>NUCLEOTIDE SEQUENCE</scope>
    <source>
        <strain evidence="12">ASD5510</strain>
    </source>
</reference>
<keyword evidence="13" id="KW-1185">Reference proteome</keyword>
<dbReference type="InterPro" id="IPR005110">
    <property type="entry name" value="MoeA_linker/N"/>
</dbReference>
<dbReference type="PANTHER" id="PTHR10192">
    <property type="entry name" value="MOLYBDOPTERIN BIOSYNTHESIS PROTEIN"/>
    <property type="match status" value="1"/>
</dbReference>
<dbReference type="InterPro" id="IPR036425">
    <property type="entry name" value="MoaB/Mog-like_dom_sf"/>
</dbReference>
<dbReference type="InterPro" id="IPR038987">
    <property type="entry name" value="MoeA-like"/>
</dbReference>
<comment type="caution">
    <text evidence="12">The sequence shown here is derived from an EMBL/GenBank/DDBJ whole genome shotgun (WGS) entry which is preliminary data.</text>
</comment>
<accession>A0A9J6QWE8</accession>
<evidence type="ECO:0000313" key="12">
    <source>
        <dbReference type="EMBL" id="MCU7379590.1"/>
    </source>
</evidence>
<keyword evidence="10" id="KW-0460">Magnesium</keyword>
<gene>
    <name evidence="12" type="ORF">OBO34_14685</name>
</gene>
<dbReference type="SUPFAM" id="SSF63867">
    <property type="entry name" value="MoeA C-terminal domain-like"/>
    <property type="match status" value="1"/>
</dbReference>
<dbReference type="AlphaFoldDB" id="A0A9J6QWE8"/>
<dbReference type="Proteomes" id="UP001065549">
    <property type="component" value="Unassembled WGS sequence"/>
</dbReference>
<dbReference type="InterPro" id="IPR036688">
    <property type="entry name" value="MoeA_C_domain_IV_sf"/>
</dbReference>
<comment type="pathway">
    <text evidence="3 10">Cofactor biosynthesis; molybdopterin biosynthesis.</text>
</comment>
<dbReference type="EMBL" id="JAOSHN010000006">
    <property type="protein sequence ID" value="MCU7379590.1"/>
    <property type="molecule type" value="Genomic_DNA"/>
</dbReference>
<comment type="function">
    <text evidence="2">May be involved in the biosynthesis of molybdopterin.</text>
</comment>
<keyword evidence="10" id="KW-0808">Transferase</keyword>
<sequence>MKLLTVDTVSEAREKLLIAAQQKKKQIEFVELEEAMDRVLASDLVSPEPIPSFRRSTVDGYAVRAADTQGAGESIPVFLEIIERIEIGTPAVRMVQPGQCSYVPTGGMIPEGADAVVMVEYCEAFDTRSMAVYDAVSPGRNLIRIGEDIQEESLFLKKGTRLRPQEIGVLASAGVHTVPVYRPWKIAIISTGDELVPADQKPMPGQVRDINTYVLDAMSRKYGFEVVSKQVLQDQRNLLEKAVDSAMKTCDMVVVSGGSSQGEKDHTADVLDQLADPGVFTHGIALKPGKPTILGYDTLSETILMGLPGHPAAAMIVFELLAVWLYLQLTHQPAPAYTTAVVETNVASAPGKETCLLVELVDGDDGYIARPIFGKSGLMTTLSRAWGYTLIDMNKEGLKAGEPIQVILF</sequence>
<dbReference type="InterPro" id="IPR005111">
    <property type="entry name" value="MoeA_C_domain_IV"/>
</dbReference>
<dbReference type="NCBIfam" id="TIGR00177">
    <property type="entry name" value="molyb_syn"/>
    <property type="match status" value="1"/>
</dbReference>
<evidence type="ECO:0000256" key="1">
    <source>
        <dbReference type="ARBA" id="ARBA00002901"/>
    </source>
</evidence>
<dbReference type="GO" id="GO:0005829">
    <property type="term" value="C:cytosol"/>
    <property type="evidence" value="ECO:0007669"/>
    <property type="project" value="TreeGrafter"/>
</dbReference>
<feature type="domain" description="MoaB/Mog" evidence="11">
    <location>
        <begin position="187"/>
        <end position="329"/>
    </location>
</feature>
<evidence type="ECO:0000256" key="7">
    <source>
        <dbReference type="ARBA" id="ARBA00022505"/>
    </source>
</evidence>
<keyword evidence="10" id="KW-0479">Metal-binding</keyword>
<dbReference type="Pfam" id="PF00994">
    <property type="entry name" value="MoCF_biosynth"/>
    <property type="match status" value="1"/>
</dbReference>
<dbReference type="PROSITE" id="PS01079">
    <property type="entry name" value="MOCF_BIOSYNTHESIS_2"/>
    <property type="match status" value="1"/>
</dbReference>
<dbReference type="NCBIfam" id="NF045515">
    <property type="entry name" value="Glp_gephyrin"/>
    <property type="match status" value="1"/>
</dbReference>
<dbReference type="Pfam" id="PF03453">
    <property type="entry name" value="MoeA_N"/>
    <property type="match status" value="1"/>
</dbReference>
<dbReference type="SMART" id="SM00852">
    <property type="entry name" value="MoCF_biosynth"/>
    <property type="match status" value="1"/>
</dbReference>
<comment type="function">
    <text evidence="1 10">Catalyzes the insertion of molybdate into adenylated molybdopterin with the concomitant release of AMP.</text>
</comment>
<evidence type="ECO:0000256" key="2">
    <source>
        <dbReference type="ARBA" id="ARBA00003487"/>
    </source>
</evidence>
<evidence type="ECO:0000259" key="11">
    <source>
        <dbReference type="SMART" id="SM00852"/>
    </source>
</evidence>
<dbReference type="PANTHER" id="PTHR10192:SF5">
    <property type="entry name" value="GEPHYRIN"/>
    <property type="match status" value="1"/>
</dbReference>
<dbReference type="Pfam" id="PF03454">
    <property type="entry name" value="MoeA_C"/>
    <property type="match status" value="1"/>
</dbReference>
<evidence type="ECO:0000256" key="8">
    <source>
        <dbReference type="ARBA" id="ARBA00023150"/>
    </source>
</evidence>
<evidence type="ECO:0000256" key="10">
    <source>
        <dbReference type="RuleBase" id="RU365090"/>
    </source>
</evidence>
<dbReference type="CDD" id="cd00887">
    <property type="entry name" value="MoeA"/>
    <property type="match status" value="1"/>
</dbReference>
<evidence type="ECO:0000256" key="9">
    <source>
        <dbReference type="ARBA" id="ARBA00047317"/>
    </source>
</evidence>
<dbReference type="InterPro" id="IPR036135">
    <property type="entry name" value="MoeA_linker/N_sf"/>
</dbReference>
<comment type="similarity">
    <text evidence="4 10">Belongs to the MoeA family.</text>
</comment>